<evidence type="ECO:0000256" key="1">
    <source>
        <dbReference type="SAM" id="Phobius"/>
    </source>
</evidence>
<organism evidence="2 3">
    <name type="scientific">Luteolibacter ambystomatis</name>
    <dbReference type="NCBI Taxonomy" id="2824561"/>
    <lineage>
        <taxon>Bacteria</taxon>
        <taxon>Pseudomonadati</taxon>
        <taxon>Verrucomicrobiota</taxon>
        <taxon>Verrucomicrobiia</taxon>
        <taxon>Verrucomicrobiales</taxon>
        <taxon>Verrucomicrobiaceae</taxon>
        <taxon>Luteolibacter</taxon>
    </lineage>
</organism>
<dbReference type="KEGG" id="lamb:KBB96_01755"/>
<feature type="transmembrane region" description="Helical" evidence="1">
    <location>
        <begin position="294"/>
        <end position="313"/>
    </location>
</feature>
<feature type="transmembrane region" description="Helical" evidence="1">
    <location>
        <begin position="229"/>
        <end position="248"/>
    </location>
</feature>
<keyword evidence="1" id="KW-0472">Membrane</keyword>
<reference evidence="2" key="1">
    <citation type="submission" date="2021-04" db="EMBL/GenBank/DDBJ databases">
        <title>Luteolibacter sp. 32A isolated from the skin of an Anderson's salamander (Ambystoma andersonii).</title>
        <authorList>
            <person name="Spergser J."/>
            <person name="Busse H.-J."/>
        </authorList>
    </citation>
    <scope>NUCLEOTIDE SEQUENCE</scope>
    <source>
        <strain evidence="2">32A</strain>
    </source>
</reference>
<sequence length="322" mass="35785">MTAGDFENRNAARWAEYERLINAMERGAPIEGVDKLPQHFRELCLDFSLAKARMYGVRMSERLNELVIRGYKLIYRSRRSGWEAVARMAFVTFPATVRKEWRLFWLCSAVFWIPFLLLVWAGKHDLTWIQSILGSDGMASLEQMYGPGGAVSHGRPGTGSDFAMFCFYINHNIGIDFRIFAGGVLAGVGTLFYLLFNGVYLGAAAGYCNAVCDPGLFWSFVVGHSSFELTGMVIAGMAGMRMGLSLLWPGRLPRKRALVEGTKRAMPLIYGAAVMTAFAAIFEGFWSAQPLPHAVKYSVGAVLWLLHVVYFLFAGRRAADAA</sequence>
<feature type="transmembrane region" description="Helical" evidence="1">
    <location>
        <begin position="177"/>
        <end position="196"/>
    </location>
</feature>
<dbReference type="Proteomes" id="UP000676169">
    <property type="component" value="Chromosome"/>
</dbReference>
<dbReference type="PANTHER" id="PTHR35337:SF1">
    <property type="entry name" value="SLR1478 PROTEIN"/>
    <property type="match status" value="1"/>
</dbReference>
<protein>
    <submittedName>
        <fullName evidence="2">Stage II sporulation protein M</fullName>
    </submittedName>
</protein>
<keyword evidence="1" id="KW-1133">Transmembrane helix</keyword>
<dbReference type="EMBL" id="CP073100">
    <property type="protein sequence ID" value="QUE51630.1"/>
    <property type="molecule type" value="Genomic_DNA"/>
</dbReference>
<gene>
    <name evidence="2" type="ORF">KBB96_01755</name>
</gene>
<name>A0A975J088_9BACT</name>
<evidence type="ECO:0000313" key="3">
    <source>
        <dbReference type="Proteomes" id="UP000676169"/>
    </source>
</evidence>
<dbReference type="PANTHER" id="PTHR35337">
    <property type="entry name" value="SLR1478 PROTEIN"/>
    <property type="match status" value="1"/>
</dbReference>
<dbReference type="AlphaFoldDB" id="A0A975J088"/>
<evidence type="ECO:0000313" key="2">
    <source>
        <dbReference type="EMBL" id="QUE51630.1"/>
    </source>
</evidence>
<dbReference type="Pfam" id="PF01944">
    <property type="entry name" value="SpoIIM"/>
    <property type="match status" value="1"/>
</dbReference>
<dbReference type="InterPro" id="IPR002798">
    <property type="entry name" value="SpoIIM-like"/>
</dbReference>
<feature type="transmembrane region" description="Helical" evidence="1">
    <location>
        <begin position="268"/>
        <end position="288"/>
    </location>
</feature>
<proteinExistence type="predicted"/>
<feature type="transmembrane region" description="Helical" evidence="1">
    <location>
        <begin position="103"/>
        <end position="121"/>
    </location>
</feature>
<keyword evidence="1" id="KW-0812">Transmembrane</keyword>
<accession>A0A975J088</accession>
<keyword evidence="3" id="KW-1185">Reference proteome</keyword>
<dbReference type="RefSeq" id="WP_211631769.1">
    <property type="nucleotide sequence ID" value="NZ_CP073100.1"/>
</dbReference>